<gene>
    <name evidence="1" type="ORF">SVIM_LOCUS75994</name>
</gene>
<dbReference type="EMBL" id="CAADRP010000335">
    <property type="protein sequence ID" value="VFU26828.1"/>
    <property type="molecule type" value="Genomic_DNA"/>
</dbReference>
<sequence>MRVIWEDIQTERAMENSVVLSRMFADSNIANSTSSSELPLGILPHQIRVPSFIFPGSSLIVAPQMTLVLHVCTRHCAIETELQSFF</sequence>
<protein>
    <submittedName>
        <fullName evidence="1">Uncharacterized protein</fullName>
    </submittedName>
</protein>
<reference evidence="1" key="1">
    <citation type="submission" date="2019-03" db="EMBL/GenBank/DDBJ databases">
        <authorList>
            <person name="Mank J."/>
            <person name="Almeida P."/>
        </authorList>
    </citation>
    <scope>NUCLEOTIDE SEQUENCE</scope>
    <source>
        <strain evidence="1">78183</strain>
    </source>
</reference>
<accession>A0A6N2KF77</accession>
<name>A0A6N2KF77_SALVM</name>
<evidence type="ECO:0000313" key="1">
    <source>
        <dbReference type="EMBL" id="VFU26828.1"/>
    </source>
</evidence>
<organism evidence="1">
    <name type="scientific">Salix viminalis</name>
    <name type="common">Common osier</name>
    <name type="synonym">Basket willow</name>
    <dbReference type="NCBI Taxonomy" id="40686"/>
    <lineage>
        <taxon>Eukaryota</taxon>
        <taxon>Viridiplantae</taxon>
        <taxon>Streptophyta</taxon>
        <taxon>Embryophyta</taxon>
        <taxon>Tracheophyta</taxon>
        <taxon>Spermatophyta</taxon>
        <taxon>Magnoliopsida</taxon>
        <taxon>eudicotyledons</taxon>
        <taxon>Gunneridae</taxon>
        <taxon>Pentapetalae</taxon>
        <taxon>rosids</taxon>
        <taxon>fabids</taxon>
        <taxon>Malpighiales</taxon>
        <taxon>Salicaceae</taxon>
        <taxon>Saliceae</taxon>
        <taxon>Salix</taxon>
    </lineage>
</organism>
<dbReference type="AlphaFoldDB" id="A0A6N2KF77"/>
<proteinExistence type="predicted"/>